<dbReference type="AlphaFoldDB" id="G4TQ51"/>
<evidence type="ECO:0000313" key="2">
    <source>
        <dbReference type="EMBL" id="CCA73444.1"/>
    </source>
</evidence>
<dbReference type="HOGENOM" id="CLU_079122_0_0_1"/>
<dbReference type="EMBL" id="CAFZ01000225">
    <property type="protein sequence ID" value="CCA73444.1"/>
    <property type="molecule type" value="Genomic_DNA"/>
</dbReference>
<dbReference type="InterPro" id="IPR011333">
    <property type="entry name" value="SKP1/BTB/POZ_sf"/>
</dbReference>
<dbReference type="Gene3D" id="3.30.710.10">
    <property type="entry name" value="Potassium Channel Kv1.1, Chain A"/>
    <property type="match status" value="1"/>
</dbReference>
<dbReference type="PROSITE" id="PS50097">
    <property type="entry name" value="BTB"/>
    <property type="match status" value="1"/>
</dbReference>
<proteinExistence type="predicted"/>
<name>G4TQ51_SERID</name>
<comment type="caution">
    <text evidence="2">The sequence shown here is derived from an EMBL/GenBank/DDBJ whole genome shotgun (WGS) entry which is preliminary data.</text>
</comment>
<dbReference type="Proteomes" id="UP000007148">
    <property type="component" value="Unassembled WGS sequence"/>
</dbReference>
<dbReference type="InParanoid" id="G4TQ51"/>
<dbReference type="Pfam" id="PF00651">
    <property type="entry name" value="BTB"/>
    <property type="match status" value="1"/>
</dbReference>
<gene>
    <name evidence="2" type="ORF">PIIN_07398</name>
</gene>
<protein>
    <recommendedName>
        <fullName evidence="1">BTB domain-containing protein</fullName>
    </recommendedName>
</protein>
<reference evidence="2 3" key="1">
    <citation type="journal article" date="2011" name="PLoS Pathog.">
        <title>Endophytic Life Strategies Decoded by Genome and Transcriptome Analyses of the Mutualistic Root Symbiont Piriformospora indica.</title>
        <authorList>
            <person name="Zuccaro A."/>
            <person name="Lahrmann U."/>
            <person name="Guldener U."/>
            <person name="Langen G."/>
            <person name="Pfiffi S."/>
            <person name="Biedenkopf D."/>
            <person name="Wong P."/>
            <person name="Samans B."/>
            <person name="Grimm C."/>
            <person name="Basiewicz M."/>
            <person name="Murat C."/>
            <person name="Martin F."/>
            <person name="Kogel K.H."/>
        </authorList>
    </citation>
    <scope>NUCLEOTIDE SEQUENCE [LARGE SCALE GENOMIC DNA]</scope>
    <source>
        <strain evidence="2 3">DSM 11827</strain>
    </source>
</reference>
<sequence>MANTSKTFPAGYGDLELVSSDSVVFHFPRFLLSHMSPIFNDMFSIAQEDNSTSSASRLTVTEDSKTLEAFLGFLDPKQRSPSLDFAILPQLLEAGRKYEVPQISEWWESQISLEEKSTLAMSFVLTQPMTSLILAFRYGLKDTARLALRELVRAPLSDLYTTMALETTLLSRLLQLRQQRVQWLQSKISGWYRGILQCTSCYQSQLHLGQQVFTLSTSIASEPSLRGLRKSGVHWAKPPCGHHLDSAALFQSWEAEIIKLEKEIPDFNL</sequence>
<evidence type="ECO:0000313" key="3">
    <source>
        <dbReference type="Proteomes" id="UP000007148"/>
    </source>
</evidence>
<dbReference type="eggNOG" id="ENOG502RC8W">
    <property type="taxonomic scope" value="Eukaryota"/>
</dbReference>
<feature type="domain" description="BTB" evidence="1">
    <location>
        <begin position="13"/>
        <end position="74"/>
    </location>
</feature>
<evidence type="ECO:0000259" key="1">
    <source>
        <dbReference type="PROSITE" id="PS50097"/>
    </source>
</evidence>
<organism evidence="2 3">
    <name type="scientific">Serendipita indica (strain DSM 11827)</name>
    <name type="common">Root endophyte fungus</name>
    <name type="synonym">Piriformospora indica</name>
    <dbReference type="NCBI Taxonomy" id="1109443"/>
    <lineage>
        <taxon>Eukaryota</taxon>
        <taxon>Fungi</taxon>
        <taxon>Dikarya</taxon>
        <taxon>Basidiomycota</taxon>
        <taxon>Agaricomycotina</taxon>
        <taxon>Agaricomycetes</taxon>
        <taxon>Sebacinales</taxon>
        <taxon>Serendipitaceae</taxon>
        <taxon>Serendipita</taxon>
    </lineage>
</organism>
<dbReference type="OrthoDB" id="3164835at2759"/>
<keyword evidence="3" id="KW-1185">Reference proteome</keyword>
<dbReference type="InterPro" id="IPR000210">
    <property type="entry name" value="BTB/POZ_dom"/>
</dbReference>
<accession>G4TQ51</accession>